<feature type="region of interest" description="Disordered" evidence="11">
    <location>
        <begin position="141"/>
        <end position="232"/>
    </location>
</feature>
<feature type="compositionally biased region" description="Basic residues" evidence="11">
    <location>
        <begin position="191"/>
        <end position="202"/>
    </location>
</feature>
<dbReference type="Pfam" id="PF03607">
    <property type="entry name" value="DCX"/>
    <property type="match status" value="1"/>
</dbReference>
<dbReference type="AlphaFoldDB" id="A0A6P8GVU9"/>
<dbReference type="FunFam" id="3.30.200.20:FF:000042">
    <property type="entry name" value="Aurora kinase A"/>
    <property type="match status" value="1"/>
</dbReference>
<evidence type="ECO:0000256" key="8">
    <source>
        <dbReference type="ARBA" id="ARBA00047899"/>
    </source>
</evidence>
<evidence type="ECO:0000256" key="6">
    <source>
        <dbReference type="ARBA" id="ARBA00022777"/>
    </source>
</evidence>
<protein>
    <recommendedName>
        <fullName evidence="2">non-specific serine/threonine protein kinase</fullName>
        <ecNumber evidence="2">2.7.11.1</ecNumber>
    </recommendedName>
</protein>
<feature type="compositionally biased region" description="Polar residues" evidence="11">
    <location>
        <begin position="158"/>
        <end position="173"/>
    </location>
</feature>
<feature type="region of interest" description="Disordered" evidence="11">
    <location>
        <begin position="555"/>
        <end position="594"/>
    </location>
</feature>
<evidence type="ECO:0000256" key="7">
    <source>
        <dbReference type="ARBA" id="ARBA00022840"/>
    </source>
</evidence>
<proteinExistence type="inferred from homology"/>
<reference evidence="15" key="1">
    <citation type="submission" date="2025-08" db="UniProtKB">
        <authorList>
            <consortium name="RefSeq"/>
        </authorList>
    </citation>
    <scope>IDENTIFICATION</scope>
</reference>
<dbReference type="InterPro" id="IPR036572">
    <property type="entry name" value="Doublecortin_dom_sf"/>
</dbReference>
<dbReference type="SUPFAM" id="SSF56112">
    <property type="entry name" value="Protein kinase-like (PK-like)"/>
    <property type="match status" value="1"/>
</dbReference>
<keyword evidence="7 10" id="KW-0067">ATP-binding</keyword>
<evidence type="ECO:0000256" key="5">
    <source>
        <dbReference type="ARBA" id="ARBA00022741"/>
    </source>
</evidence>
<dbReference type="PROSITE" id="PS50309">
    <property type="entry name" value="DC"/>
    <property type="match status" value="1"/>
</dbReference>
<evidence type="ECO:0000313" key="14">
    <source>
        <dbReference type="Proteomes" id="UP000515152"/>
    </source>
</evidence>
<feature type="compositionally biased region" description="Polar residues" evidence="11">
    <location>
        <begin position="634"/>
        <end position="646"/>
    </location>
</feature>
<dbReference type="PROSITE" id="PS00108">
    <property type="entry name" value="PROTEIN_KINASE_ST"/>
    <property type="match status" value="1"/>
</dbReference>
<dbReference type="PROSITE" id="PS00107">
    <property type="entry name" value="PROTEIN_KINASE_ATP"/>
    <property type="match status" value="1"/>
</dbReference>
<comment type="catalytic activity">
    <reaction evidence="8">
        <text>L-threonyl-[protein] + ATP = O-phospho-L-threonyl-[protein] + ADP + H(+)</text>
        <dbReference type="Rhea" id="RHEA:46608"/>
        <dbReference type="Rhea" id="RHEA-COMP:11060"/>
        <dbReference type="Rhea" id="RHEA-COMP:11605"/>
        <dbReference type="ChEBI" id="CHEBI:15378"/>
        <dbReference type="ChEBI" id="CHEBI:30013"/>
        <dbReference type="ChEBI" id="CHEBI:30616"/>
        <dbReference type="ChEBI" id="CHEBI:61977"/>
        <dbReference type="ChEBI" id="CHEBI:456216"/>
        <dbReference type="EC" id="2.7.11.1"/>
    </reaction>
</comment>
<dbReference type="InterPro" id="IPR011009">
    <property type="entry name" value="Kinase-like_dom_sf"/>
</dbReference>
<dbReference type="Gene3D" id="3.10.20.230">
    <property type="entry name" value="Doublecortin domain"/>
    <property type="match status" value="1"/>
</dbReference>
<dbReference type="OrthoDB" id="1738954at2759"/>
<dbReference type="CTD" id="85443"/>
<dbReference type="Pfam" id="PF00069">
    <property type="entry name" value="Pkinase"/>
    <property type="match status" value="1"/>
</dbReference>
<feature type="compositionally biased region" description="Polar residues" evidence="11">
    <location>
        <begin position="660"/>
        <end position="670"/>
    </location>
</feature>
<dbReference type="Gene3D" id="3.30.200.20">
    <property type="entry name" value="Phosphorylase Kinase, domain 1"/>
    <property type="match status" value="1"/>
</dbReference>
<dbReference type="SUPFAM" id="SSF89837">
    <property type="entry name" value="Doublecortin (DC)"/>
    <property type="match status" value="1"/>
</dbReference>
<dbReference type="InterPro" id="IPR008271">
    <property type="entry name" value="Ser/Thr_kinase_AS"/>
</dbReference>
<dbReference type="InterPro" id="IPR000719">
    <property type="entry name" value="Prot_kinase_dom"/>
</dbReference>
<feature type="compositionally biased region" description="Basic and acidic residues" evidence="11">
    <location>
        <begin position="142"/>
        <end position="157"/>
    </location>
</feature>
<feature type="compositionally biased region" description="Basic and acidic residues" evidence="11">
    <location>
        <begin position="175"/>
        <end position="190"/>
    </location>
</feature>
<dbReference type="InterPro" id="IPR003533">
    <property type="entry name" value="Doublecortin_dom"/>
</dbReference>
<keyword evidence="6 15" id="KW-0418">Kinase</keyword>
<keyword evidence="3" id="KW-0723">Serine/threonine-protein kinase</keyword>
<evidence type="ECO:0000256" key="1">
    <source>
        <dbReference type="ARBA" id="ARBA00005354"/>
    </source>
</evidence>
<comment type="catalytic activity">
    <reaction evidence="9">
        <text>L-seryl-[protein] + ATP = O-phospho-L-seryl-[protein] + ADP + H(+)</text>
        <dbReference type="Rhea" id="RHEA:17989"/>
        <dbReference type="Rhea" id="RHEA-COMP:9863"/>
        <dbReference type="Rhea" id="RHEA-COMP:11604"/>
        <dbReference type="ChEBI" id="CHEBI:15378"/>
        <dbReference type="ChEBI" id="CHEBI:29999"/>
        <dbReference type="ChEBI" id="CHEBI:30616"/>
        <dbReference type="ChEBI" id="CHEBI:83421"/>
        <dbReference type="ChEBI" id="CHEBI:456216"/>
        <dbReference type="EC" id="2.7.11.1"/>
    </reaction>
</comment>
<evidence type="ECO:0000256" key="2">
    <source>
        <dbReference type="ARBA" id="ARBA00012513"/>
    </source>
</evidence>
<gene>
    <name evidence="15" type="primary">dclk3</name>
</gene>
<evidence type="ECO:0000259" key="12">
    <source>
        <dbReference type="PROSITE" id="PS50011"/>
    </source>
</evidence>
<feature type="domain" description="Doublecortin" evidence="13">
    <location>
        <begin position="25"/>
        <end position="103"/>
    </location>
</feature>
<dbReference type="KEGG" id="char:105909629"/>
<dbReference type="SMART" id="SM00220">
    <property type="entry name" value="S_TKc"/>
    <property type="match status" value="1"/>
</dbReference>
<keyword evidence="5 10" id="KW-0547">Nucleotide-binding</keyword>
<evidence type="ECO:0000256" key="4">
    <source>
        <dbReference type="ARBA" id="ARBA00022679"/>
    </source>
</evidence>
<accession>A0A6P8GVU9</accession>
<sequence>MTGGCAGRRNGFHTRHAEGSPVRPHLVTIIRPNEDGAIRKISLLLNRRAVVSFEQLLSDVSEALGYPSWNNDRVRHLFSPAGQAISSLSQFFQADDAFLALGRTRPSLASLQMALEELYPGCQGYCNELLKRWQQSLRPKASKADSGFHDVSPKTDHSLSSIQSIRPSANNLQPIRERQEQREKDLNEKHKRDRERKLRRRKEKMEESYLKPHSHVDHRLHTLPGKQGEQRAQCCKRTGNKCRHTQSGSVPNAAASQDHRAVPLLSNAAESAQVMISQEAPRQAQQDMPELPDGGEVTQMDIERCYDIGRVVGDGNFAVVHVCVDRRTGHTWAMKVVDKAKLQGRDHMIHNEVSLLASLRHPRVVHLLRCHHTNTHVYLIMELASEGDLFDAIVTSAKFSEVCAAGMLKDMSDALQFIHSRSIVHRDIKPENLLVHRHGDGAVTLKLADFGLALVVTEPLYTVCGTPTYVAPEILAETGYGVAVDVWAMGVILYILLCGFPPFRSTERNQVELFKLICAGDLHFLPPYWDKSSEGVKDLIRGLLQVDPKDRLTAHQAQQHSWVRSPGRTTTQHTQQRAQVATTGNGPPQTTLDHKLPQISTVHRDHTRPAQTKEAIAHQTSTNKMAEDEHRSVWTRSASMDQTNKLGSVYRLGENKETNIETSDVTSSGT</sequence>
<name>A0A6P8GVU9_CLUHA</name>
<evidence type="ECO:0000256" key="3">
    <source>
        <dbReference type="ARBA" id="ARBA00022527"/>
    </source>
</evidence>
<evidence type="ECO:0000256" key="11">
    <source>
        <dbReference type="SAM" id="MobiDB-lite"/>
    </source>
</evidence>
<feature type="region of interest" description="Disordered" evidence="11">
    <location>
        <begin position="617"/>
        <end position="670"/>
    </location>
</feature>
<feature type="domain" description="Protein kinase" evidence="12">
    <location>
        <begin position="306"/>
        <end position="563"/>
    </location>
</feature>
<feature type="compositionally biased region" description="Basic and acidic residues" evidence="11">
    <location>
        <begin position="203"/>
        <end position="220"/>
    </location>
</feature>
<dbReference type="GO" id="GO:0004674">
    <property type="term" value="F:protein serine/threonine kinase activity"/>
    <property type="evidence" value="ECO:0007669"/>
    <property type="project" value="UniProtKB-KW"/>
</dbReference>
<evidence type="ECO:0000256" key="10">
    <source>
        <dbReference type="PROSITE-ProRule" id="PRU10141"/>
    </source>
</evidence>
<feature type="compositionally biased region" description="Low complexity" evidence="11">
    <location>
        <begin position="568"/>
        <end position="583"/>
    </location>
</feature>
<comment type="similarity">
    <text evidence="1">Belongs to the protein kinase superfamily. CAMK Ser/Thr protein kinase family. CaMK subfamily.</text>
</comment>
<dbReference type="GO" id="GO:0035556">
    <property type="term" value="P:intracellular signal transduction"/>
    <property type="evidence" value="ECO:0007669"/>
    <property type="project" value="InterPro"/>
</dbReference>
<evidence type="ECO:0000256" key="9">
    <source>
        <dbReference type="ARBA" id="ARBA00048679"/>
    </source>
</evidence>
<dbReference type="PANTHER" id="PTHR24347">
    <property type="entry name" value="SERINE/THREONINE-PROTEIN KINASE"/>
    <property type="match status" value="1"/>
</dbReference>
<dbReference type="GeneID" id="105909629"/>
<dbReference type="RefSeq" id="XP_031442061.1">
    <property type="nucleotide sequence ID" value="XM_031586201.2"/>
</dbReference>
<dbReference type="Gene3D" id="1.10.510.10">
    <property type="entry name" value="Transferase(Phosphotransferase) domain 1"/>
    <property type="match status" value="1"/>
</dbReference>
<dbReference type="Proteomes" id="UP000515152">
    <property type="component" value="Chromosome 19"/>
</dbReference>
<dbReference type="SMART" id="SM00537">
    <property type="entry name" value="DCX"/>
    <property type="match status" value="1"/>
</dbReference>
<dbReference type="GO" id="GO:0005524">
    <property type="term" value="F:ATP binding"/>
    <property type="evidence" value="ECO:0007669"/>
    <property type="project" value="UniProtKB-UniRule"/>
</dbReference>
<organism evidence="14 15">
    <name type="scientific">Clupea harengus</name>
    <name type="common">Atlantic herring</name>
    <dbReference type="NCBI Taxonomy" id="7950"/>
    <lineage>
        <taxon>Eukaryota</taxon>
        <taxon>Metazoa</taxon>
        <taxon>Chordata</taxon>
        <taxon>Craniata</taxon>
        <taxon>Vertebrata</taxon>
        <taxon>Euteleostomi</taxon>
        <taxon>Actinopterygii</taxon>
        <taxon>Neopterygii</taxon>
        <taxon>Teleostei</taxon>
        <taxon>Clupei</taxon>
        <taxon>Clupeiformes</taxon>
        <taxon>Clupeoidei</taxon>
        <taxon>Clupeidae</taxon>
        <taxon>Clupea</taxon>
    </lineage>
</organism>
<dbReference type="FunFam" id="1.10.510.10:FF:000066">
    <property type="entry name" value="Serine/threonine-protein kinase DCLK1 isoform 2"/>
    <property type="match status" value="1"/>
</dbReference>
<dbReference type="EC" id="2.7.11.1" evidence="2"/>
<dbReference type="InterPro" id="IPR017441">
    <property type="entry name" value="Protein_kinase_ATP_BS"/>
</dbReference>
<keyword evidence="14" id="KW-1185">Reference proteome</keyword>
<evidence type="ECO:0000259" key="13">
    <source>
        <dbReference type="PROSITE" id="PS50309"/>
    </source>
</evidence>
<evidence type="ECO:0000313" key="15">
    <source>
        <dbReference type="RefSeq" id="XP_031442061.1"/>
    </source>
</evidence>
<dbReference type="PROSITE" id="PS50011">
    <property type="entry name" value="PROTEIN_KINASE_DOM"/>
    <property type="match status" value="1"/>
</dbReference>
<keyword evidence="4" id="KW-0808">Transferase</keyword>
<feature type="binding site" evidence="10">
    <location>
        <position position="335"/>
    </location>
    <ligand>
        <name>ATP</name>
        <dbReference type="ChEBI" id="CHEBI:30616"/>
    </ligand>
</feature>